<dbReference type="InterPro" id="IPR017853">
    <property type="entry name" value="GH"/>
</dbReference>
<keyword evidence="2" id="KW-0328">Glycosyltransferase</keyword>
<feature type="binding site" evidence="5">
    <location>
        <position position="242"/>
    </location>
    <ligand>
        <name>substrate</name>
    </ligand>
</feature>
<evidence type="ECO:0000256" key="4">
    <source>
        <dbReference type="PIRSR" id="PIRSR003059-1"/>
    </source>
</evidence>
<dbReference type="SMART" id="SM00642">
    <property type="entry name" value="Aamy"/>
    <property type="match status" value="1"/>
</dbReference>
<reference evidence="7 8" key="1">
    <citation type="submission" date="2014-12" db="EMBL/GenBank/DDBJ databases">
        <title>Genome sequencing of Alteromonas marina AD001.</title>
        <authorList>
            <person name="Adrian T.G.S."/>
            <person name="Chan K.G."/>
        </authorList>
    </citation>
    <scope>NUCLEOTIDE SEQUENCE [LARGE SCALE GENOMIC DNA]</scope>
    <source>
        <strain evidence="7 8">AD001</strain>
    </source>
</reference>
<comment type="caution">
    <text evidence="7">The sequence shown here is derived from an EMBL/GenBank/DDBJ whole genome shotgun (WGS) entry which is preliminary data.</text>
</comment>
<dbReference type="GO" id="GO:0004645">
    <property type="term" value="F:1,4-alpha-oligoglucan phosphorylase activity"/>
    <property type="evidence" value="ECO:0007669"/>
    <property type="project" value="InterPro"/>
</dbReference>
<accession>A0A0B3Y0N7</accession>
<dbReference type="InterPro" id="IPR016377">
    <property type="entry name" value="Sucrose_GGa_phosphorylase-rel"/>
</dbReference>
<feature type="binding site" evidence="5">
    <location>
        <begin position="349"/>
        <end position="352"/>
    </location>
    <ligand>
        <name>substrate</name>
    </ligand>
</feature>
<dbReference type="PANTHER" id="PTHR38784">
    <property type="entry name" value="SUCROSE PHOSPHORYLASE"/>
    <property type="match status" value="1"/>
</dbReference>
<feature type="binding site" evidence="5">
    <location>
        <begin position="299"/>
        <end position="300"/>
    </location>
    <ligand>
        <name>substrate</name>
    </ligand>
</feature>
<keyword evidence="3" id="KW-0808">Transferase</keyword>
<keyword evidence="8" id="KW-1185">Reference proteome</keyword>
<dbReference type="InterPro" id="IPR022527">
    <property type="entry name" value="Sucrose_phospho"/>
</dbReference>
<evidence type="ECO:0000256" key="5">
    <source>
        <dbReference type="PIRSR" id="PIRSR003059-2"/>
    </source>
</evidence>
<dbReference type="InterPro" id="IPR006047">
    <property type="entry name" value="GH13_cat_dom"/>
</dbReference>
<dbReference type="EMBL" id="JWLW01000065">
    <property type="protein sequence ID" value="KHT44908.1"/>
    <property type="molecule type" value="Genomic_DNA"/>
</dbReference>
<evidence type="ECO:0000256" key="2">
    <source>
        <dbReference type="ARBA" id="ARBA00022676"/>
    </source>
</evidence>
<dbReference type="CDD" id="cd11355">
    <property type="entry name" value="AmyAc_Sucrose_phosphorylase"/>
    <property type="match status" value="1"/>
</dbReference>
<evidence type="ECO:0000259" key="6">
    <source>
        <dbReference type="SMART" id="SM00642"/>
    </source>
</evidence>
<dbReference type="SUPFAM" id="SSF51445">
    <property type="entry name" value="(Trans)glycosidases"/>
    <property type="match status" value="1"/>
</dbReference>
<dbReference type="PANTHER" id="PTHR38784:SF1">
    <property type="entry name" value="SUCROSE PHOSPHORYLASE"/>
    <property type="match status" value="1"/>
</dbReference>
<feature type="binding site" evidence="5">
    <location>
        <begin position="200"/>
        <end position="202"/>
    </location>
    <ligand>
        <name>substrate</name>
    </ligand>
</feature>
<organism evidence="7 8">
    <name type="scientific">Alteromonas marina</name>
    <dbReference type="NCBI Taxonomy" id="203795"/>
    <lineage>
        <taxon>Bacteria</taxon>
        <taxon>Pseudomonadati</taxon>
        <taxon>Pseudomonadota</taxon>
        <taxon>Gammaproteobacteria</taxon>
        <taxon>Alteromonadales</taxon>
        <taxon>Alteromonadaceae</taxon>
        <taxon>Alteromonas/Salinimonas group</taxon>
        <taxon>Alteromonas</taxon>
    </lineage>
</organism>
<dbReference type="Gene3D" id="3.20.20.80">
    <property type="entry name" value="Glycosidases"/>
    <property type="match status" value="1"/>
</dbReference>
<dbReference type="AlphaFoldDB" id="A0A0B3Y0N7"/>
<dbReference type="OrthoDB" id="9805159at2"/>
<comment type="similarity">
    <text evidence="1">Belongs to the glycosyl hydrolase 13 family. Sucrose phosphorylase subfamily.</text>
</comment>
<dbReference type="RefSeq" id="WP_039222634.1">
    <property type="nucleotide sequence ID" value="NZ_JWLW01000065.1"/>
</dbReference>
<dbReference type="GO" id="GO:0005975">
    <property type="term" value="P:carbohydrate metabolic process"/>
    <property type="evidence" value="ECO:0007669"/>
    <property type="project" value="InterPro"/>
</dbReference>
<feature type="active site" description="Proton donor" evidence="4">
    <location>
        <position position="242"/>
    </location>
</feature>
<feature type="binding site" evidence="5">
    <location>
        <position position="52"/>
    </location>
    <ligand>
        <name>substrate</name>
    </ligand>
</feature>
<evidence type="ECO:0000256" key="3">
    <source>
        <dbReference type="ARBA" id="ARBA00022679"/>
    </source>
</evidence>
<gene>
    <name evidence="7" type="ORF">RJ41_15140</name>
</gene>
<dbReference type="Pfam" id="PF00128">
    <property type="entry name" value="Alpha-amylase"/>
    <property type="match status" value="1"/>
</dbReference>
<proteinExistence type="inferred from homology"/>
<name>A0A0B3Y0N7_9ALTE</name>
<dbReference type="NCBIfam" id="TIGR03852">
    <property type="entry name" value="sucrose_gtfA"/>
    <property type="match status" value="1"/>
</dbReference>
<protein>
    <submittedName>
        <fullName evidence="7">Sucrose phosphorylase</fullName>
    </submittedName>
</protein>
<evidence type="ECO:0000313" key="8">
    <source>
        <dbReference type="Proteomes" id="UP000031197"/>
    </source>
</evidence>
<dbReference type="PIRSF" id="PIRSF003059">
    <property type="entry name" value="Sucrose_phosphorylase"/>
    <property type="match status" value="1"/>
</dbReference>
<sequence length="498" mass="55156">MSIRNGVQLITYADRLGDGNIESMTAILEGPLNGLFTGVHVLPFYYPYDGEDAGFDPIDHTTVDERLGDWNNIKKLGESVDIMADLIVNHMSGQSEAFKDVLKNGRESTYWPLFLTKEDIFKGNDQAQIDEQIARVFRPRPTPFFSDYEVGTATDKPETVPFWTTFTSNQIDIDVESQLGKDYLSSILQSFTESNVDLIRLDAAGYAIKRAGSNCFMLEETFEFIEELSNRARGMGMQCLVEIHSHYQTQIDIAARCDSVYDFALPPLVLHTLFTKNAEALAYWLSISPRNCFTVLDTHDGIGIVDVGASGDKPGLLNADAINALVEQIHENSNGESKKATGAAANNVDLYQVNCTYYDALGKDDFAYLVARAIQFFSPGIPQVYYGGMLAAHNDMELLARTNVGRDINRPYLTTSMVEQAVEKPVVKGLMKLISLRNESDAFNGEFDVNYNNDELVLSWKKDSDTASLNVNFSAMDATITTVTNGEESVLSIGSLLA</sequence>
<evidence type="ECO:0000256" key="1">
    <source>
        <dbReference type="ARBA" id="ARBA00008452"/>
    </source>
</evidence>
<dbReference type="Proteomes" id="UP000031197">
    <property type="component" value="Unassembled WGS sequence"/>
</dbReference>
<feature type="binding site" evidence="5">
    <location>
        <position position="406"/>
    </location>
    <ligand>
        <name>substrate</name>
    </ligand>
</feature>
<dbReference type="Gene3D" id="3.90.400.10">
    <property type="entry name" value="Oligo-1,6-glucosidase, Domain 2"/>
    <property type="match status" value="1"/>
</dbReference>
<evidence type="ECO:0000313" key="7">
    <source>
        <dbReference type="EMBL" id="KHT44908.1"/>
    </source>
</evidence>
<feature type="active site" description="Nucleophile" evidence="4">
    <location>
        <position position="202"/>
    </location>
</feature>
<dbReference type="InterPro" id="IPR045857">
    <property type="entry name" value="O16G_dom_2"/>
</dbReference>
<feature type="domain" description="Glycosyl hydrolase family 13 catalytic" evidence="6">
    <location>
        <begin position="8"/>
        <end position="437"/>
    </location>
</feature>
<feature type="binding site" evidence="5">
    <location>
        <position position="90"/>
    </location>
    <ligand>
        <name>substrate</name>
    </ligand>
</feature>